<sequence length="92" mass="10447">MFKFNPQKVLTPMSNQTSAFRLICPMRVPPLCFDLFDLLVGGGERLPSCSQQVWGTPSLTDNWCLCSQEHGKICSPFSDHRGALYPKRFNRP</sequence>
<evidence type="ECO:0000313" key="1">
    <source>
        <dbReference type="EMBL" id="GIY32314.1"/>
    </source>
</evidence>
<name>A0AAV4SEA1_9ARAC</name>
<proteinExistence type="predicted"/>
<accession>A0AAV4SEA1</accession>
<dbReference type="Proteomes" id="UP001054837">
    <property type="component" value="Unassembled WGS sequence"/>
</dbReference>
<reference evidence="1 2" key="1">
    <citation type="submission" date="2021-06" db="EMBL/GenBank/DDBJ databases">
        <title>Caerostris darwini draft genome.</title>
        <authorList>
            <person name="Kono N."/>
            <person name="Arakawa K."/>
        </authorList>
    </citation>
    <scope>NUCLEOTIDE SEQUENCE [LARGE SCALE GENOMIC DNA]</scope>
</reference>
<protein>
    <submittedName>
        <fullName evidence="1">Uncharacterized protein</fullName>
    </submittedName>
</protein>
<evidence type="ECO:0000313" key="2">
    <source>
        <dbReference type="Proteomes" id="UP001054837"/>
    </source>
</evidence>
<organism evidence="1 2">
    <name type="scientific">Caerostris darwini</name>
    <dbReference type="NCBI Taxonomy" id="1538125"/>
    <lineage>
        <taxon>Eukaryota</taxon>
        <taxon>Metazoa</taxon>
        <taxon>Ecdysozoa</taxon>
        <taxon>Arthropoda</taxon>
        <taxon>Chelicerata</taxon>
        <taxon>Arachnida</taxon>
        <taxon>Araneae</taxon>
        <taxon>Araneomorphae</taxon>
        <taxon>Entelegynae</taxon>
        <taxon>Araneoidea</taxon>
        <taxon>Araneidae</taxon>
        <taxon>Caerostris</taxon>
    </lineage>
</organism>
<keyword evidence="2" id="KW-1185">Reference proteome</keyword>
<gene>
    <name evidence="1" type="ORF">CDAR_619721</name>
</gene>
<comment type="caution">
    <text evidence="1">The sequence shown here is derived from an EMBL/GenBank/DDBJ whole genome shotgun (WGS) entry which is preliminary data.</text>
</comment>
<dbReference type="EMBL" id="BPLQ01007770">
    <property type="protein sequence ID" value="GIY32314.1"/>
    <property type="molecule type" value="Genomic_DNA"/>
</dbReference>
<dbReference type="AlphaFoldDB" id="A0AAV4SEA1"/>